<protein>
    <submittedName>
        <fullName evidence="2">Uncharacterized protein</fullName>
    </submittedName>
</protein>
<feature type="transmembrane region" description="Helical" evidence="1">
    <location>
        <begin position="26"/>
        <end position="52"/>
    </location>
</feature>
<keyword evidence="1" id="KW-0472">Membrane</keyword>
<organism evidence="2">
    <name type="scientific">viral metagenome</name>
    <dbReference type="NCBI Taxonomy" id="1070528"/>
    <lineage>
        <taxon>unclassified sequences</taxon>
        <taxon>metagenomes</taxon>
        <taxon>organismal metagenomes</taxon>
    </lineage>
</organism>
<name>A0A6C0DIM2_9ZZZZ</name>
<keyword evidence="1" id="KW-1133">Transmembrane helix</keyword>
<evidence type="ECO:0000313" key="2">
    <source>
        <dbReference type="EMBL" id="QHT16806.1"/>
    </source>
</evidence>
<dbReference type="AlphaFoldDB" id="A0A6C0DIM2"/>
<dbReference type="EMBL" id="MN739626">
    <property type="protein sequence ID" value="QHT16806.1"/>
    <property type="molecule type" value="Genomic_DNA"/>
</dbReference>
<sequence>MSIPVGLFKDADVAGPLSPENPWFPVPAIVVIIPELFILRILLLSVSAIYTFPDISTATSFG</sequence>
<reference evidence="2" key="1">
    <citation type="journal article" date="2020" name="Nature">
        <title>Giant virus diversity and host interactions through global metagenomics.</title>
        <authorList>
            <person name="Schulz F."/>
            <person name="Roux S."/>
            <person name="Paez-Espino D."/>
            <person name="Jungbluth S."/>
            <person name="Walsh D.A."/>
            <person name="Denef V.J."/>
            <person name="McMahon K.D."/>
            <person name="Konstantinidis K.T."/>
            <person name="Eloe-Fadrosh E.A."/>
            <person name="Kyrpides N.C."/>
            <person name="Woyke T."/>
        </authorList>
    </citation>
    <scope>NUCLEOTIDE SEQUENCE</scope>
    <source>
        <strain evidence="2">GVMAG-M-3300023174-189</strain>
    </source>
</reference>
<keyword evidence="1" id="KW-0812">Transmembrane</keyword>
<proteinExistence type="predicted"/>
<evidence type="ECO:0000256" key="1">
    <source>
        <dbReference type="SAM" id="Phobius"/>
    </source>
</evidence>
<accession>A0A6C0DIM2</accession>